<dbReference type="EMBL" id="BJUN01000029">
    <property type="protein sequence ID" value="GEK60103.1"/>
    <property type="molecule type" value="Genomic_DNA"/>
</dbReference>
<gene>
    <name evidence="1" type="ORF">MHA01_30080</name>
</gene>
<reference evidence="1 2" key="1">
    <citation type="submission" date="2019-07" db="EMBL/GenBank/DDBJ databases">
        <title>Whole genome shotgun sequence of Marinococcus halophilus NBRC 102359.</title>
        <authorList>
            <person name="Hosoyama A."/>
            <person name="Uohara A."/>
            <person name="Ohji S."/>
            <person name="Ichikawa N."/>
        </authorList>
    </citation>
    <scope>NUCLEOTIDE SEQUENCE [LARGE SCALE GENOMIC DNA]</scope>
    <source>
        <strain evidence="1 2">NBRC 102359</strain>
    </source>
</reference>
<sequence length="116" mass="12939">MAGTISKINRSVKQLEKELTAIGFSVQVEGASDGMTQYLIVNEGQVPGITISDRRSKGKKRAQWAAEVVVTAPTETYEMNTYKDPETKQPFTHYVFSSHKANKIPKLWKGFSEEAT</sequence>
<dbReference type="Proteomes" id="UP000321051">
    <property type="component" value="Unassembled WGS sequence"/>
</dbReference>
<evidence type="ECO:0000313" key="2">
    <source>
        <dbReference type="Proteomes" id="UP000321051"/>
    </source>
</evidence>
<proteinExistence type="predicted"/>
<organism evidence="1 2">
    <name type="scientific">Marinococcus halophilus</name>
    <dbReference type="NCBI Taxonomy" id="1371"/>
    <lineage>
        <taxon>Bacteria</taxon>
        <taxon>Bacillati</taxon>
        <taxon>Bacillota</taxon>
        <taxon>Bacilli</taxon>
        <taxon>Bacillales</taxon>
        <taxon>Bacillaceae</taxon>
        <taxon>Marinococcus</taxon>
    </lineage>
</organism>
<comment type="caution">
    <text evidence="1">The sequence shown here is derived from an EMBL/GenBank/DDBJ whole genome shotgun (WGS) entry which is preliminary data.</text>
</comment>
<accession>A0A510YAD5</accession>
<keyword evidence="2" id="KW-1185">Reference proteome</keyword>
<name>A0A510YAD5_MARHA</name>
<dbReference type="RefSeq" id="WP_094909080.1">
    <property type="nucleotide sequence ID" value="NZ_BJUN01000029.1"/>
</dbReference>
<dbReference type="OrthoDB" id="9863239at2"/>
<protein>
    <submittedName>
        <fullName evidence="1">Uncharacterized protein</fullName>
    </submittedName>
</protein>
<evidence type="ECO:0000313" key="1">
    <source>
        <dbReference type="EMBL" id="GEK60103.1"/>
    </source>
</evidence>
<dbReference type="AlphaFoldDB" id="A0A510YAD5"/>